<evidence type="ECO:0000313" key="6">
    <source>
        <dbReference type="EMBL" id="SDX73146.1"/>
    </source>
</evidence>
<feature type="domain" description="CDC48 N-terminal subdomain" evidence="5">
    <location>
        <begin position="5"/>
        <end position="90"/>
    </location>
</feature>
<dbReference type="InterPro" id="IPR003338">
    <property type="entry name" value="CDC4_N-term_subdom"/>
</dbReference>
<comment type="similarity">
    <text evidence="3">Belongs to the AAA ATPase family.</text>
</comment>
<dbReference type="Pfam" id="PF02359">
    <property type="entry name" value="CDC48_N"/>
    <property type="match status" value="1"/>
</dbReference>
<keyword evidence="1 3" id="KW-0547">Nucleotide-binding</keyword>
<dbReference type="RefSeq" id="WP_091460188.1">
    <property type="nucleotide sequence ID" value="NZ_FNPD01000002.1"/>
</dbReference>
<name>A0A1H3E3B4_9BACT</name>
<proteinExistence type="inferred from homology"/>
<evidence type="ECO:0000256" key="2">
    <source>
        <dbReference type="ARBA" id="ARBA00022840"/>
    </source>
</evidence>
<dbReference type="Gene3D" id="1.10.8.60">
    <property type="match status" value="2"/>
</dbReference>
<dbReference type="InterPro" id="IPR003959">
    <property type="entry name" value="ATPase_AAA_core"/>
</dbReference>
<dbReference type="InterPro" id="IPR003960">
    <property type="entry name" value="ATPase_AAA_CS"/>
</dbReference>
<dbReference type="PANTHER" id="PTHR23077:SF171">
    <property type="entry name" value="NUCLEAR VALOSIN-CONTAINING PROTEIN-LIKE"/>
    <property type="match status" value="1"/>
</dbReference>
<evidence type="ECO:0000313" key="7">
    <source>
        <dbReference type="Proteomes" id="UP000199266"/>
    </source>
</evidence>
<evidence type="ECO:0000259" key="4">
    <source>
        <dbReference type="SMART" id="SM00382"/>
    </source>
</evidence>
<reference evidence="7" key="1">
    <citation type="submission" date="2016-10" db="EMBL/GenBank/DDBJ databases">
        <authorList>
            <person name="Varghese N."/>
            <person name="Submissions S."/>
        </authorList>
    </citation>
    <scope>NUCLEOTIDE SEQUENCE [LARGE SCALE GENOMIC DNA]</scope>
    <source>
        <strain evidence="7">DSM 13490</strain>
    </source>
</reference>
<dbReference type="PROSITE" id="PS00674">
    <property type="entry name" value="AAA"/>
    <property type="match status" value="1"/>
</dbReference>
<dbReference type="InterPro" id="IPR009010">
    <property type="entry name" value="Asp_de-COase-like_dom_sf"/>
</dbReference>
<protein>
    <submittedName>
        <fullName evidence="6">Transitional endoplasmic reticulum ATPase</fullName>
    </submittedName>
</protein>
<dbReference type="SUPFAM" id="SSF50692">
    <property type="entry name" value="ADC-like"/>
    <property type="match status" value="1"/>
</dbReference>
<keyword evidence="2 3" id="KW-0067">ATP-binding</keyword>
<dbReference type="InterPro" id="IPR027417">
    <property type="entry name" value="P-loop_NTPase"/>
</dbReference>
<dbReference type="GO" id="GO:0005524">
    <property type="term" value="F:ATP binding"/>
    <property type="evidence" value="ECO:0007669"/>
    <property type="project" value="UniProtKB-KW"/>
</dbReference>
<feature type="domain" description="AAA+ ATPase" evidence="4">
    <location>
        <begin position="473"/>
        <end position="597"/>
    </location>
</feature>
<dbReference type="SMART" id="SM00382">
    <property type="entry name" value="AAA"/>
    <property type="match status" value="2"/>
</dbReference>
<dbReference type="PANTHER" id="PTHR23077">
    <property type="entry name" value="AAA-FAMILY ATPASE"/>
    <property type="match status" value="1"/>
</dbReference>
<dbReference type="SMART" id="SM01073">
    <property type="entry name" value="CDC48_N"/>
    <property type="match status" value="1"/>
</dbReference>
<organism evidence="6 7">
    <name type="scientific">Acetomicrobium thermoterrenum DSM 13490</name>
    <dbReference type="NCBI Taxonomy" id="1120987"/>
    <lineage>
        <taxon>Bacteria</taxon>
        <taxon>Thermotogati</taxon>
        <taxon>Synergistota</taxon>
        <taxon>Synergistia</taxon>
        <taxon>Synergistales</taxon>
        <taxon>Acetomicrobiaceae</taxon>
        <taxon>Acetomicrobium</taxon>
    </lineage>
</organism>
<dbReference type="FunFam" id="3.40.50.300:FF:000012">
    <property type="entry name" value="Transitional endoplasmic reticulum ATPase"/>
    <property type="match status" value="1"/>
</dbReference>
<dbReference type="Gene3D" id="3.40.50.300">
    <property type="entry name" value="P-loop containing nucleotide triphosphate hydrolases"/>
    <property type="match status" value="2"/>
</dbReference>
<dbReference type="Gene3D" id="2.40.40.20">
    <property type="match status" value="1"/>
</dbReference>
<dbReference type="InterPro" id="IPR050168">
    <property type="entry name" value="AAA_ATPase_domain"/>
</dbReference>
<dbReference type="Pfam" id="PF00004">
    <property type="entry name" value="AAA"/>
    <property type="match status" value="2"/>
</dbReference>
<dbReference type="SUPFAM" id="SSF52540">
    <property type="entry name" value="P-loop containing nucleoside triphosphate hydrolases"/>
    <property type="match status" value="2"/>
</dbReference>
<dbReference type="GO" id="GO:0005737">
    <property type="term" value="C:cytoplasm"/>
    <property type="evidence" value="ECO:0007669"/>
    <property type="project" value="UniProtKB-ARBA"/>
</dbReference>
<dbReference type="InterPro" id="IPR003593">
    <property type="entry name" value="AAA+_ATPase"/>
</dbReference>
<evidence type="ECO:0000256" key="3">
    <source>
        <dbReference type="RuleBase" id="RU003651"/>
    </source>
</evidence>
<dbReference type="EMBL" id="FNPD01000002">
    <property type="protein sequence ID" value="SDX73146.1"/>
    <property type="molecule type" value="Genomic_DNA"/>
</dbReference>
<feature type="domain" description="AAA+ ATPase" evidence="4">
    <location>
        <begin position="210"/>
        <end position="346"/>
    </location>
</feature>
<dbReference type="Pfam" id="PF17862">
    <property type="entry name" value="AAA_lid_3"/>
    <property type="match status" value="1"/>
</dbReference>
<dbReference type="Proteomes" id="UP000199266">
    <property type="component" value="Unassembled WGS sequence"/>
</dbReference>
<evidence type="ECO:0000259" key="5">
    <source>
        <dbReference type="SMART" id="SM01073"/>
    </source>
</evidence>
<accession>A0A1H3E3B4</accession>
<evidence type="ECO:0000256" key="1">
    <source>
        <dbReference type="ARBA" id="ARBA00022741"/>
    </source>
</evidence>
<sequence>MDRQYFYVEEGLPEDKGKDIARMDPEDIKSLGVQSGEFILVKGKSQVALKVFPNPTAFRGSKLIQIDSIARDNLGVHIGDAVEVSKVNPIQLKTVMLDKGGLAPDEVPPSEELKKHLLGRAVVISNKVSVLLYSGGVIALRIQGMAPSVEIGLVTKDTSIILVDQTLDSKKDRVSYEDIGGLKEEVKKVRELVELPLTRPDLFRKLGIEPPKGILLYGPPGTGKTLIARAVASDSRAYFIAINGPEIMNKYYGESEARLREIFEEAKKNSPAIIFIDELDAVAPKRSEVVGDVEKRVVAQLLSLMDGLKSRGDVIVIGASNMPELLDPALRRPGRFDREIFIGVPGTQGREEILKIHTRGMNLTPDVNLRKIAEVTHGYTGADLAQLCKEAGIRALERYMDCRETGDVTVTKEDFERALKAIEPSALREMIVEIPSVGFESVGGLADIKKSLLELVKIPLQHSEVYDEFGLKKSSFIMFLGPSGTGKSLMANAIAKEAGLNLIHVTPPMLLSNKRGIEQAVSDLFKLAKRVSPCILLFDRIDGMVAALGKRFTNQLIAELDANKEVNNIIIAIANSLENIDPSLISADRLTAMLAFNMPTLEERKEILQIIFKKIPSCNVSLDYLAEITEGLSGADLKASVERACRKVIYKMIFKRGGGVLTNEEMMEALQEINKGQEVFFNES</sequence>
<gene>
    <name evidence="6" type="ORF">SAMN03080603_00399</name>
</gene>
<dbReference type="GO" id="GO:0016887">
    <property type="term" value="F:ATP hydrolysis activity"/>
    <property type="evidence" value="ECO:0007669"/>
    <property type="project" value="InterPro"/>
</dbReference>
<keyword evidence="7" id="KW-1185">Reference proteome</keyword>
<dbReference type="InterPro" id="IPR041569">
    <property type="entry name" value="AAA_lid_3"/>
</dbReference>
<dbReference type="AlphaFoldDB" id="A0A1H3E3B4"/>